<dbReference type="Pfam" id="PF00005">
    <property type="entry name" value="ABC_tran"/>
    <property type="match status" value="2"/>
</dbReference>
<dbReference type="Gene3D" id="3.40.50.300">
    <property type="entry name" value="P-loop containing nucleotide triphosphate hydrolases"/>
    <property type="match status" value="2"/>
</dbReference>
<dbReference type="RefSeq" id="WP_097574634.1">
    <property type="nucleotide sequence ID" value="NZ_NWQG01000091.1"/>
</dbReference>
<accession>A0A2A6FEL6</accession>
<feature type="domain" description="ABC transporter" evidence="7">
    <location>
        <begin position="261"/>
        <end position="497"/>
    </location>
</feature>
<organism evidence="8 9">
    <name type="scientific">Mesorhizobium sanjuanii</name>
    <dbReference type="NCBI Taxonomy" id="2037900"/>
    <lineage>
        <taxon>Bacteria</taxon>
        <taxon>Pseudomonadati</taxon>
        <taxon>Pseudomonadota</taxon>
        <taxon>Alphaproteobacteria</taxon>
        <taxon>Hyphomicrobiales</taxon>
        <taxon>Phyllobacteriaceae</taxon>
        <taxon>Mesorhizobium</taxon>
    </lineage>
</organism>
<reference evidence="8 9" key="1">
    <citation type="submission" date="2017-09" db="EMBL/GenBank/DDBJ databases">
        <title>Mesorhizobum sanjuanii sp. nov. isolated from nodules of Lotus tenuis in saline-alkaline lowlands of Flooding Pampa.</title>
        <authorList>
            <person name="Sannazzaro A.I."/>
            <person name="Torres Tejerizo G.A."/>
            <person name="Fontana F."/>
            <person name="Cumpa Velazquez L.M."/>
            <person name="Hansen L."/>
            <person name="Pistorio M."/>
            <person name="Estrella M.J."/>
        </authorList>
    </citation>
    <scope>NUCLEOTIDE SEQUENCE [LARGE SCALE GENOMIC DNA]</scope>
    <source>
        <strain evidence="8 9">BSA136</strain>
    </source>
</reference>
<evidence type="ECO:0000256" key="1">
    <source>
        <dbReference type="ARBA" id="ARBA00005417"/>
    </source>
</evidence>
<dbReference type="CDD" id="cd03216">
    <property type="entry name" value="ABC_Carb_Monos_I"/>
    <property type="match status" value="1"/>
</dbReference>
<evidence type="ECO:0000256" key="5">
    <source>
        <dbReference type="ARBA" id="ARBA00022741"/>
    </source>
</evidence>
<dbReference type="AlphaFoldDB" id="A0A2A6FEL6"/>
<dbReference type="GO" id="GO:0016887">
    <property type="term" value="F:ATP hydrolysis activity"/>
    <property type="evidence" value="ECO:0007669"/>
    <property type="project" value="InterPro"/>
</dbReference>
<dbReference type="InterPro" id="IPR050107">
    <property type="entry name" value="ABC_carbohydrate_import_ATPase"/>
</dbReference>
<keyword evidence="2" id="KW-0813">Transport</keyword>
<keyword evidence="3" id="KW-0762">Sugar transport</keyword>
<dbReference type="SMART" id="SM00382">
    <property type="entry name" value="AAA"/>
    <property type="match status" value="2"/>
</dbReference>
<evidence type="ECO:0000256" key="2">
    <source>
        <dbReference type="ARBA" id="ARBA00022448"/>
    </source>
</evidence>
<gene>
    <name evidence="8" type="ORF">CN311_15335</name>
</gene>
<dbReference type="SUPFAM" id="SSF52540">
    <property type="entry name" value="P-loop containing nucleoside triphosphate hydrolases"/>
    <property type="match status" value="2"/>
</dbReference>
<dbReference type="GO" id="GO:0005524">
    <property type="term" value="F:ATP binding"/>
    <property type="evidence" value="ECO:0007669"/>
    <property type="project" value="UniProtKB-KW"/>
</dbReference>
<comment type="similarity">
    <text evidence="1">Belongs to the ABC transporter superfamily.</text>
</comment>
<dbReference type="CDD" id="cd03215">
    <property type="entry name" value="ABC_Carb_Monos_II"/>
    <property type="match status" value="1"/>
</dbReference>
<dbReference type="PROSITE" id="PS00211">
    <property type="entry name" value="ABC_TRANSPORTER_1"/>
    <property type="match status" value="1"/>
</dbReference>
<dbReference type="PROSITE" id="PS50893">
    <property type="entry name" value="ABC_TRANSPORTER_2"/>
    <property type="match status" value="2"/>
</dbReference>
<keyword evidence="5" id="KW-0547">Nucleotide-binding</keyword>
<dbReference type="Proteomes" id="UP000219182">
    <property type="component" value="Unassembled WGS sequence"/>
</dbReference>
<evidence type="ECO:0000313" key="9">
    <source>
        <dbReference type="Proteomes" id="UP000219182"/>
    </source>
</evidence>
<keyword evidence="9" id="KW-1185">Reference proteome</keyword>
<sequence length="502" mass="53719">MSAVETHAAEAHGINKRFGPIEVLHDVGISIPVGDARALVGRNGAGKSTLVGLLTGLYGANAGEIRLGGKPAPSLGDRQGWRERVACVYQRWMVIPHLTVAENLFLNNQPRNGLGLVDWRRLREESIAVLDDWGLDVAPDLDAWRLTVEQRQIVEIARALLQGSRFIILDEPTAELERREVNRLFERIRGLQEQGVTFLYISHHLEEIYEICRTVTVMRDGRVVADAGLDDLPKDRLVAAMVGDFAASGAGRKSGDSTSKAQMTAGLDIGGLTLKDSLEDINLSVRCGECVGLAGLAGSGKDKIAEIVAGLLDPDAGSIAIHGKKTPLGDVGAMRAAGVGYVARDRHVSGLFPLMSLGDNLTTTVLPKLGPFGFVSTGRQSDMVDRQIAELGIVASSGSQPIGELSGGNQQKAMVGRALASDPKVLVLAAPTQGVDIASKDALYRIINAARDRGMAVLVVSDDLDELAICDRVEVIFRGRLTRSFARGWSDQDIVAAIEGLY</sequence>
<proteinExistence type="inferred from homology"/>
<dbReference type="EMBL" id="NWQG01000091">
    <property type="protein sequence ID" value="PDQ20182.1"/>
    <property type="molecule type" value="Genomic_DNA"/>
</dbReference>
<keyword evidence="4" id="KW-0677">Repeat</keyword>
<dbReference type="PANTHER" id="PTHR43790:SF9">
    <property type="entry name" value="GALACTOFURANOSE TRANSPORTER ATP-BINDING PROTEIN YTFR"/>
    <property type="match status" value="1"/>
</dbReference>
<keyword evidence="6 8" id="KW-0067">ATP-binding</keyword>
<comment type="caution">
    <text evidence="8">The sequence shown here is derived from an EMBL/GenBank/DDBJ whole genome shotgun (WGS) entry which is preliminary data.</text>
</comment>
<evidence type="ECO:0000256" key="3">
    <source>
        <dbReference type="ARBA" id="ARBA00022597"/>
    </source>
</evidence>
<dbReference type="InterPro" id="IPR003439">
    <property type="entry name" value="ABC_transporter-like_ATP-bd"/>
</dbReference>
<evidence type="ECO:0000256" key="6">
    <source>
        <dbReference type="ARBA" id="ARBA00022840"/>
    </source>
</evidence>
<dbReference type="InterPro" id="IPR017871">
    <property type="entry name" value="ABC_transporter-like_CS"/>
</dbReference>
<dbReference type="InterPro" id="IPR003593">
    <property type="entry name" value="AAA+_ATPase"/>
</dbReference>
<feature type="domain" description="ABC transporter" evidence="7">
    <location>
        <begin position="9"/>
        <end position="245"/>
    </location>
</feature>
<dbReference type="InterPro" id="IPR027417">
    <property type="entry name" value="P-loop_NTPase"/>
</dbReference>
<name>A0A2A6FEL6_9HYPH</name>
<evidence type="ECO:0000313" key="8">
    <source>
        <dbReference type="EMBL" id="PDQ20182.1"/>
    </source>
</evidence>
<evidence type="ECO:0000256" key="4">
    <source>
        <dbReference type="ARBA" id="ARBA00022737"/>
    </source>
</evidence>
<evidence type="ECO:0000259" key="7">
    <source>
        <dbReference type="PROSITE" id="PS50893"/>
    </source>
</evidence>
<protein>
    <submittedName>
        <fullName evidence="8">Multidrug ABC transporter ATP-binding protein</fullName>
    </submittedName>
</protein>
<dbReference type="PANTHER" id="PTHR43790">
    <property type="entry name" value="CARBOHYDRATE TRANSPORT ATP-BINDING PROTEIN MG119-RELATED"/>
    <property type="match status" value="1"/>
</dbReference>